<name>A0ABZ0Q438_9LACO</name>
<dbReference type="SUPFAM" id="SSF47413">
    <property type="entry name" value="lambda repressor-like DNA-binding domains"/>
    <property type="match status" value="1"/>
</dbReference>
<evidence type="ECO:0000259" key="1">
    <source>
        <dbReference type="PROSITE" id="PS50943"/>
    </source>
</evidence>
<accession>A0ABZ0Q438</accession>
<dbReference type="InterPro" id="IPR001387">
    <property type="entry name" value="Cro/C1-type_HTH"/>
</dbReference>
<protein>
    <submittedName>
        <fullName evidence="2">Helix-turn-helix transcriptional regulator</fullName>
    </submittedName>
</protein>
<reference evidence="3" key="1">
    <citation type="submission" date="2024-06" db="EMBL/GenBank/DDBJ databases">
        <authorList>
            <person name="Chang H.C."/>
            <person name="Mun S.Y."/>
        </authorList>
    </citation>
    <scope>NUCLEOTIDE SEQUENCE [LARGE SCALE GENOMIC DNA]</scope>
    <source>
        <strain evidence="3">KT1</strain>
    </source>
</reference>
<dbReference type="EMBL" id="CP104778">
    <property type="protein sequence ID" value="WPC20882.1"/>
    <property type="molecule type" value="Genomic_DNA"/>
</dbReference>
<sequence>MWKKIEQVLNDKGISANQLSKLAGFKNNSTIYAIKNEQIKNPSFELMERIADALDVSLDEFRDK</sequence>
<feature type="domain" description="HTH cro/C1-type" evidence="1">
    <location>
        <begin position="5"/>
        <end position="61"/>
    </location>
</feature>
<keyword evidence="3" id="KW-1185">Reference proteome</keyword>
<dbReference type="RefSeq" id="WP_323708970.1">
    <property type="nucleotide sequence ID" value="NZ_CP104778.1"/>
</dbReference>
<evidence type="ECO:0000313" key="3">
    <source>
        <dbReference type="Proteomes" id="UP001302696"/>
    </source>
</evidence>
<organism evidence="2 3">
    <name type="scientific">Pediococcus inopinatus</name>
    <dbReference type="NCBI Taxonomy" id="114090"/>
    <lineage>
        <taxon>Bacteria</taxon>
        <taxon>Bacillati</taxon>
        <taxon>Bacillota</taxon>
        <taxon>Bacilli</taxon>
        <taxon>Lactobacillales</taxon>
        <taxon>Lactobacillaceae</taxon>
        <taxon>Pediococcus</taxon>
    </lineage>
</organism>
<dbReference type="PROSITE" id="PS50943">
    <property type="entry name" value="HTH_CROC1"/>
    <property type="match status" value="1"/>
</dbReference>
<gene>
    <name evidence="2" type="ORF">N6G96_06120</name>
</gene>
<proteinExistence type="predicted"/>
<dbReference type="Proteomes" id="UP001302696">
    <property type="component" value="Chromosome"/>
</dbReference>
<dbReference type="SMART" id="SM00530">
    <property type="entry name" value="HTH_XRE"/>
    <property type="match status" value="1"/>
</dbReference>
<evidence type="ECO:0000313" key="2">
    <source>
        <dbReference type="EMBL" id="WPC20882.1"/>
    </source>
</evidence>
<dbReference type="CDD" id="cd00093">
    <property type="entry name" value="HTH_XRE"/>
    <property type="match status" value="1"/>
</dbReference>
<dbReference type="Gene3D" id="1.10.260.40">
    <property type="entry name" value="lambda repressor-like DNA-binding domains"/>
    <property type="match status" value="1"/>
</dbReference>
<dbReference type="InterPro" id="IPR010982">
    <property type="entry name" value="Lambda_DNA-bd_dom_sf"/>
</dbReference>
<dbReference type="Pfam" id="PF01381">
    <property type="entry name" value="HTH_3"/>
    <property type="match status" value="1"/>
</dbReference>